<dbReference type="Pfam" id="PF00482">
    <property type="entry name" value="T2SSF"/>
    <property type="match status" value="1"/>
</dbReference>
<feature type="domain" description="Type II secretion system protein GspF" evidence="7">
    <location>
        <begin position="153"/>
        <end position="276"/>
    </location>
</feature>
<accession>E8WY00</accession>
<dbReference type="GO" id="GO:0005886">
    <property type="term" value="C:plasma membrane"/>
    <property type="evidence" value="ECO:0007669"/>
    <property type="project" value="UniProtKB-SubCell"/>
</dbReference>
<dbReference type="KEGG" id="acm:AciX9_0467"/>
<dbReference type="Gene3D" id="1.20.81.30">
    <property type="entry name" value="Type II secretion system (T2SS), domain F"/>
    <property type="match status" value="1"/>
</dbReference>
<evidence type="ECO:0000256" key="3">
    <source>
        <dbReference type="ARBA" id="ARBA00022692"/>
    </source>
</evidence>
<evidence type="ECO:0000256" key="1">
    <source>
        <dbReference type="ARBA" id="ARBA00004651"/>
    </source>
</evidence>
<dbReference type="RefSeq" id="WP_013578867.1">
    <property type="nucleotide sequence ID" value="NC_015064.1"/>
</dbReference>
<dbReference type="EMBL" id="CP002480">
    <property type="protein sequence ID" value="ADW67539.1"/>
    <property type="molecule type" value="Genomic_DNA"/>
</dbReference>
<keyword evidence="5 6" id="KW-0472">Membrane</keyword>
<dbReference type="Proteomes" id="UP000000343">
    <property type="component" value="Chromosome"/>
</dbReference>
<keyword evidence="3 6" id="KW-0812">Transmembrane</keyword>
<dbReference type="InterPro" id="IPR042094">
    <property type="entry name" value="T2SS_GspF_sf"/>
</dbReference>
<dbReference type="PaxDb" id="1198114-AciX9_0467"/>
<keyword evidence="9" id="KW-1185">Reference proteome</keyword>
<dbReference type="OrthoDB" id="9803381at2"/>
<dbReference type="PANTHER" id="PTHR35007">
    <property type="entry name" value="INTEGRAL MEMBRANE PROTEIN-RELATED"/>
    <property type="match status" value="1"/>
</dbReference>
<feature type="transmembrane region" description="Helical" evidence="6">
    <location>
        <begin position="94"/>
        <end position="125"/>
    </location>
</feature>
<dbReference type="PANTHER" id="PTHR35007:SF1">
    <property type="entry name" value="PILUS ASSEMBLY PROTEIN"/>
    <property type="match status" value="1"/>
</dbReference>
<dbReference type="eggNOG" id="COG4965">
    <property type="taxonomic scope" value="Bacteria"/>
</dbReference>
<dbReference type="HOGENOM" id="CLU_064305_0_1_0"/>
<sequence length="320" mass="34909">MLVTIFIGALILSFGLVLFLLRPDDAEKALERKLRVISSDARKEQAETEGYALTVKKAEGILFEIGEMVERYHFSQDLQQLILHSGTETTVGSVIGISAVLAVAAALLAHIFLGIYIVDAVAFVVGGSARWMQLKWKKSSRLGKFEEALPDAIDLMARALRAGHAMSSAIEVVAEESAEPLAGEFAIVFQQQKFGLQFRDALLQLGDRVPSKDLSFLITAILVQKETGGDLTDVLDRTTRVIRERIRIQGEIRTYTAQGRLTGWILSALPVVMLCLINVATPGYSHILFHDPTGQLLLGAGGVLILIGGFIISRVVDIKV</sequence>
<evidence type="ECO:0000256" key="6">
    <source>
        <dbReference type="SAM" id="Phobius"/>
    </source>
</evidence>
<protein>
    <submittedName>
        <fullName evidence="8">Type II secretion system F domain protein</fullName>
    </submittedName>
</protein>
<evidence type="ECO:0000259" key="7">
    <source>
        <dbReference type="Pfam" id="PF00482"/>
    </source>
</evidence>
<proteinExistence type="predicted"/>
<gene>
    <name evidence="8" type="ordered locus">AciX9_0467</name>
</gene>
<reference evidence="9" key="1">
    <citation type="submission" date="2011-01" db="EMBL/GenBank/DDBJ databases">
        <title>Complete sequence of chromosome of Acidobacterium sp. MP5ACTX9.</title>
        <authorList>
            <consortium name="US DOE Joint Genome Institute"/>
            <person name="Lucas S."/>
            <person name="Copeland A."/>
            <person name="Lapidus A."/>
            <person name="Cheng J.-F."/>
            <person name="Goodwin L."/>
            <person name="Pitluck S."/>
            <person name="Teshima H."/>
            <person name="Detter J.C."/>
            <person name="Han C."/>
            <person name="Tapia R."/>
            <person name="Land M."/>
            <person name="Hauser L."/>
            <person name="Kyrpides N."/>
            <person name="Ivanova N."/>
            <person name="Ovchinnikova G."/>
            <person name="Pagani I."/>
            <person name="Rawat S.R."/>
            <person name="Mannisto M."/>
            <person name="Haggblom M.M."/>
            <person name="Woyke T."/>
        </authorList>
    </citation>
    <scope>NUCLEOTIDE SEQUENCE [LARGE SCALE GENOMIC DNA]</scope>
    <source>
        <strain evidence="9">MP5ACTX9</strain>
    </source>
</reference>
<evidence type="ECO:0000256" key="5">
    <source>
        <dbReference type="ARBA" id="ARBA00023136"/>
    </source>
</evidence>
<evidence type="ECO:0000313" key="9">
    <source>
        <dbReference type="Proteomes" id="UP000000343"/>
    </source>
</evidence>
<keyword evidence="2" id="KW-1003">Cell membrane</keyword>
<evidence type="ECO:0000256" key="2">
    <source>
        <dbReference type="ARBA" id="ARBA00022475"/>
    </source>
</evidence>
<dbReference type="STRING" id="1198114.AciX9_0467"/>
<keyword evidence="4 6" id="KW-1133">Transmembrane helix</keyword>
<feature type="transmembrane region" description="Helical" evidence="6">
    <location>
        <begin position="296"/>
        <end position="316"/>
    </location>
</feature>
<evidence type="ECO:0000313" key="8">
    <source>
        <dbReference type="EMBL" id="ADW67539.1"/>
    </source>
</evidence>
<dbReference type="InterPro" id="IPR018076">
    <property type="entry name" value="T2SS_GspF_dom"/>
</dbReference>
<name>E8WY00_GRATM</name>
<comment type="subcellular location">
    <subcellularLocation>
        <location evidence="1">Cell membrane</location>
        <topology evidence="1">Multi-pass membrane protein</topology>
    </subcellularLocation>
</comment>
<dbReference type="AlphaFoldDB" id="E8WY00"/>
<feature type="transmembrane region" description="Helical" evidence="6">
    <location>
        <begin position="261"/>
        <end position="284"/>
    </location>
</feature>
<organism evidence="9">
    <name type="scientific">Granulicella tundricola (strain ATCC BAA-1859 / DSM 23138 / MP5ACTX9)</name>
    <dbReference type="NCBI Taxonomy" id="1198114"/>
    <lineage>
        <taxon>Bacteria</taxon>
        <taxon>Pseudomonadati</taxon>
        <taxon>Acidobacteriota</taxon>
        <taxon>Terriglobia</taxon>
        <taxon>Terriglobales</taxon>
        <taxon>Acidobacteriaceae</taxon>
        <taxon>Granulicella</taxon>
    </lineage>
</organism>
<evidence type="ECO:0000256" key="4">
    <source>
        <dbReference type="ARBA" id="ARBA00022989"/>
    </source>
</evidence>